<keyword evidence="3" id="KW-1185">Reference proteome</keyword>
<dbReference type="RefSeq" id="WP_085256256.1">
    <property type="nucleotide sequence ID" value="NZ_AP022573.1"/>
</dbReference>
<evidence type="ECO:0000313" key="3">
    <source>
        <dbReference type="Proteomes" id="UP000193387"/>
    </source>
</evidence>
<dbReference type="EMBL" id="LQPR01000035">
    <property type="protein sequence ID" value="ORW71035.1"/>
    <property type="molecule type" value="Genomic_DNA"/>
</dbReference>
<protein>
    <recommendedName>
        <fullName evidence="4">DUF2795 domain-containing protein</fullName>
    </recommendedName>
</protein>
<comment type="caution">
    <text evidence="2">The sequence shown here is derived from an EMBL/GenBank/DDBJ whole genome shotgun (WGS) entry which is preliminary data.</text>
</comment>
<dbReference type="Proteomes" id="UP000193387">
    <property type="component" value="Unassembled WGS sequence"/>
</dbReference>
<name>A0AAJ3NPL2_9MYCO</name>
<dbReference type="InterPro" id="IPR021527">
    <property type="entry name" value="DUF2795"/>
</dbReference>
<evidence type="ECO:0000313" key="2">
    <source>
        <dbReference type="EMBL" id="ORW71035.1"/>
    </source>
</evidence>
<dbReference type="Pfam" id="PF11387">
    <property type="entry name" value="DUF2795"/>
    <property type="match status" value="1"/>
</dbReference>
<reference evidence="2 3" key="1">
    <citation type="submission" date="2016-01" db="EMBL/GenBank/DDBJ databases">
        <title>The new phylogeny of the genus Mycobacterium.</title>
        <authorList>
            <person name="Tarcisio F."/>
            <person name="Conor M."/>
            <person name="Antonella G."/>
            <person name="Elisabetta G."/>
            <person name="Giulia F.S."/>
            <person name="Sara T."/>
            <person name="Anna F."/>
            <person name="Clotilde B."/>
            <person name="Roberto B."/>
            <person name="Veronica D.S."/>
            <person name="Fabio R."/>
            <person name="Monica P."/>
            <person name="Olivier J."/>
            <person name="Enrico T."/>
            <person name="Nicola S."/>
        </authorList>
    </citation>
    <scope>NUCLEOTIDE SEQUENCE [LARGE SCALE GENOMIC DNA]</scope>
    <source>
        <strain evidence="2 3">DSM 44616</strain>
    </source>
</reference>
<feature type="region of interest" description="Disordered" evidence="1">
    <location>
        <begin position="65"/>
        <end position="109"/>
    </location>
</feature>
<proteinExistence type="predicted"/>
<evidence type="ECO:0008006" key="4">
    <source>
        <dbReference type="Google" id="ProtNLM"/>
    </source>
</evidence>
<gene>
    <name evidence="2" type="ORF">AWC23_15435</name>
</gene>
<dbReference type="AlphaFoldDB" id="A0AAJ3NPL2"/>
<accession>A0AAJ3NPL2</accession>
<evidence type="ECO:0000256" key="1">
    <source>
        <dbReference type="SAM" id="MobiDB-lite"/>
    </source>
</evidence>
<organism evidence="2 3">
    <name type="scientific">Mycobacterium saskatchewanense</name>
    <dbReference type="NCBI Taxonomy" id="220927"/>
    <lineage>
        <taxon>Bacteria</taxon>
        <taxon>Bacillati</taxon>
        <taxon>Actinomycetota</taxon>
        <taxon>Actinomycetes</taxon>
        <taxon>Mycobacteriales</taxon>
        <taxon>Mycobacteriaceae</taxon>
        <taxon>Mycobacterium</taxon>
        <taxon>Mycobacterium simiae complex</taxon>
    </lineage>
</organism>
<sequence>MVASTTPGRLRRCLDAVDFPANKQDLLDAADRTGCDVETIRALRTIPPETYANVSQVTASLTLADDRGTGDADEAAARRSHTTPGRAESAKDVGPRSAIVEEPGENRGS</sequence>